<feature type="domain" description="VHS" evidence="14">
    <location>
        <begin position="31"/>
        <end position="153"/>
    </location>
</feature>
<comment type="similarity">
    <text evidence="2 10">Belongs to the VPS27 family.</text>
</comment>
<evidence type="ECO:0000256" key="5">
    <source>
        <dbReference type="ARBA" id="ARBA00022737"/>
    </source>
</evidence>
<keyword evidence="16" id="KW-1185">Reference proteome</keyword>
<dbReference type="CDD" id="cd21385">
    <property type="entry name" value="GAT_Vps27"/>
    <property type="match status" value="1"/>
</dbReference>
<dbReference type="GO" id="GO:0043130">
    <property type="term" value="F:ubiquitin binding"/>
    <property type="evidence" value="ECO:0007669"/>
    <property type="project" value="InterPro"/>
</dbReference>
<feature type="compositionally biased region" description="Polar residues" evidence="12">
    <location>
        <begin position="489"/>
        <end position="498"/>
    </location>
</feature>
<evidence type="ECO:0000313" key="15">
    <source>
        <dbReference type="EMBL" id="PIL30763.1"/>
    </source>
</evidence>
<evidence type="ECO:0000256" key="4">
    <source>
        <dbReference type="ARBA" id="ARBA00022723"/>
    </source>
</evidence>
<name>A0A2G8SAI3_9APHY</name>
<evidence type="ECO:0000256" key="7">
    <source>
        <dbReference type="ARBA" id="ARBA00022771"/>
    </source>
</evidence>
<dbReference type="FunFam" id="3.30.40.10:FF:000161">
    <property type="entry name" value="Vacuolar protein sorting-associated protein 27"/>
    <property type="match status" value="1"/>
</dbReference>
<evidence type="ECO:0000256" key="11">
    <source>
        <dbReference type="PROSITE-ProRule" id="PRU00091"/>
    </source>
</evidence>
<protein>
    <recommendedName>
        <fullName evidence="3 10">Vacuolar protein sorting-associated protein 27</fullName>
    </recommendedName>
</protein>
<comment type="subcellular location">
    <subcellularLocation>
        <location evidence="1 10">Endosome membrane</location>
        <topology evidence="1 10">Peripheral membrane protein</topology>
        <orientation evidence="1 10">Cytoplasmic side</orientation>
    </subcellularLocation>
</comment>
<comment type="function">
    <text evidence="10">Component of the ESCRT-0 complex which is the sorting receptor for ubiquitinated cargo proteins at the multivesicular body (MVB) and recruits ESCRT-I to the MVB outer membrane.</text>
</comment>
<keyword evidence="4" id="KW-0479">Metal-binding</keyword>
<dbReference type="EMBL" id="AYKW01000013">
    <property type="protein sequence ID" value="PIL30763.1"/>
    <property type="molecule type" value="Genomic_DNA"/>
</dbReference>
<dbReference type="Gene3D" id="1.25.40.90">
    <property type="match status" value="1"/>
</dbReference>
<dbReference type="PANTHER" id="PTHR47794:SF1">
    <property type="entry name" value="VACUOLAR PROTEIN SORTING-ASSOCIATED PROTEIN 27"/>
    <property type="match status" value="1"/>
</dbReference>
<dbReference type="SMART" id="SM00288">
    <property type="entry name" value="VHS"/>
    <property type="match status" value="1"/>
</dbReference>
<keyword evidence="6 10" id="KW-0967">Endosome</keyword>
<dbReference type="SMART" id="SM00726">
    <property type="entry name" value="UIM"/>
    <property type="match status" value="2"/>
</dbReference>
<evidence type="ECO:0000256" key="12">
    <source>
        <dbReference type="SAM" id="MobiDB-lite"/>
    </source>
</evidence>
<keyword evidence="5" id="KW-0677">Repeat</keyword>
<dbReference type="CDD" id="cd15735">
    <property type="entry name" value="FYVE_spVPS27p_like"/>
    <property type="match status" value="1"/>
</dbReference>
<dbReference type="SUPFAM" id="SSF57903">
    <property type="entry name" value="FYVE/PHD zinc finger"/>
    <property type="match status" value="1"/>
</dbReference>
<dbReference type="Gene3D" id="3.30.40.10">
    <property type="entry name" value="Zinc/RING finger domain, C3HC4 (zinc finger)"/>
    <property type="match status" value="1"/>
</dbReference>
<dbReference type="InterPro" id="IPR008942">
    <property type="entry name" value="ENTH_VHS"/>
</dbReference>
<evidence type="ECO:0000259" key="14">
    <source>
        <dbReference type="PROSITE" id="PS50179"/>
    </source>
</evidence>
<evidence type="ECO:0000259" key="13">
    <source>
        <dbReference type="PROSITE" id="PS50178"/>
    </source>
</evidence>
<dbReference type="InterPro" id="IPR017455">
    <property type="entry name" value="Znf_FYVE-rel"/>
</dbReference>
<feature type="compositionally biased region" description="Basic and acidic residues" evidence="12">
    <location>
        <begin position="707"/>
        <end position="718"/>
    </location>
</feature>
<dbReference type="CDD" id="cd16979">
    <property type="entry name" value="VHS_Vps27"/>
    <property type="match status" value="1"/>
</dbReference>
<evidence type="ECO:0000256" key="2">
    <source>
        <dbReference type="ARBA" id="ARBA00008597"/>
    </source>
</evidence>
<keyword evidence="9 10" id="KW-0472">Membrane</keyword>
<dbReference type="InterPro" id="IPR011011">
    <property type="entry name" value="Znf_FYVE_PHD"/>
</dbReference>
<dbReference type="PIRSF" id="PIRSF036956">
    <property type="entry name" value="Hrs_Vps27"/>
    <property type="match status" value="1"/>
</dbReference>
<dbReference type="STRING" id="1077348.A0A2G8SAI3"/>
<dbReference type="PANTHER" id="PTHR47794">
    <property type="entry name" value="VACUOLAR PROTEIN SORTING-ASSOCIATED PROTEIN 27"/>
    <property type="match status" value="1"/>
</dbReference>
<dbReference type="PROSITE" id="PS50330">
    <property type="entry name" value="UIM"/>
    <property type="match status" value="1"/>
</dbReference>
<dbReference type="OrthoDB" id="957735at2759"/>
<dbReference type="InterPro" id="IPR017073">
    <property type="entry name" value="HGS/VPS27"/>
</dbReference>
<evidence type="ECO:0000256" key="8">
    <source>
        <dbReference type="ARBA" id="ARBA00022833"/>
    </source>
</evidence>
<gene>
    <name evidence="15" type="ORF">GSI_06931</name>
</gene>
<dbReference type="Pfam" id="PF00790">
    <property type="entry name" value="VHS"/>
    <property type="match status" value="1"/>
</dbReference>
<dbReference type="SMART" id="SM00064">
    <property type="entry name" value="FYVE"/>
    <property type="match status" value="1"/>
</dbReference>
<dbReference type="GO" id="GO:0010008">
    <property type="term" value="C:endosome membrane"/>
    <property type="evidence" value="ECO:0007669"/>
    <property type="project" value="UniProtKB-SubCell"/>
</dbReference>
<feature type="compositionally biased region" description="Low complexity" evidence="12">
    <location>
        <begin position="540"/>
        <end position="556"/>
    </location>
</feature>
<dbReference type="InterPro" id="IPR013083">
    <property type="entry name" value="Znf_RING/FYVE/PHD"/>
</dbReference>
<dbReference type="SUPFAM" id="SSF48464">
    <property type="entry name" value="ENTH/VHS domain"/>
    <property type="match status" value="1"/>
</dbReference>
<evidence type="ECO:0000256" key="6">
    <source>
        <dbReference type="ARBA" id="ARBA00022753"/>
    </source>
</evidence>
<evidence type="ECO:0000256" key="9">
    <source>
        <dbReference type="ARBA" id="ARBA00023136"/>
    </source>
</evidence>
<evidence type="ECO:0000256" key="10">
    <source>
        <dbReference type="PIRNR" id="PIRNR036956"/>
    </source>
</evidence>
<dbReference type="PROSITE" id="PS50178">
    <property type="entry name" value="ZF_FYVE"/>
    <property type="match status" value="1"/>
</dbReference>
<comment type="caution">
    <text evidence="15">The sequence shown here is derived from an EMBL/GenBank/DDBJ whole genome shotgun (WGS) entry which is preliminary data.</text>
</comment>
<feature type="domain" description="FYVE-type" evidence="13">
    <location>
        <begin position="173"/>
        <end position="233"/>
    </location>
</feature>
<accession>A0A2G8SAI3</accession>
<dbReference type="GO" id="GO:0032266">
    <property type="term" value="F:phosphatidylinositol-3-phosphate binding"/>
    <property type="evidence" value="ECO:0007669"/>
    <property type="project" value="TreeGrafter"/>
</dbReference>
<dbReference type="GO" id="GO:0006623">
    <property type="term" value="P:protein targeting to vacuole"/>
    <property type="evidence" value="ECO:0007669"/>
    <property type="project" value="TreeGrafter"/>
</dbReference>
<dbReference type="Gene3D" id="6.10.140.100">
    <property type="match status" value="1"/>
</dbReference>
<dbReference type="InterPro" id="IPR000306">
    <property type="entry name" value="Znf_FYVE"/>
</dbReference>
<dbReference type="Pfam" id="PF01363">
    <property type="entry name" value="FYVE"/>
    <property type="match status" value="1"/>
</dbReference>
<feature type="compositionally biased region" description="Low complexity" evidence="12">
    <location>
        <begin position="510"/>
        <end position="523"/>
    </location>
</feature>
<dbReference type="AlphaFoldDB" id="A0A2G8SAI3"/>
<comment type="subunit">
    <text evidence="10">Component of the ESCRT-0 complex composed of HSE1 and VPS27.</text>
</comment>
<reference evidence="15 16" key="1">
    <citation type="journal article" date="2015" name="Sci. Rep.">
        <title>Chromosome-level genome map provides insights into diverse defense mechanisms in the medicinal fungus Ganoderma sinense.</title>
        <authorList>
            <person name="Zhu Y."/>
            <person name="Xu J."/>
            <person name="Sun C."/>
            <person name="Zhou S."/>
            <person name="Xu H."/>
            <person name="Nelson D.R."/>
            <person name="Qian J."/>
            <person name="Song J."/>
            <person name="Luo H."/>
            <person name="Xiang L."/>
            <person name="Li Y."/>
            <person name="Xu Z."/>
            <person name="Ji A."/>
            <person name="Wang L."/>
            <person name="Lu S."/>
            <person name="Hayward A."/>
            <person name="Sun W."/>
            <person name="Li X."/>
            <person name="Schwartz D.C."/>
            <person name="Wang Y."/>
            <person name="Chen S."/>
        </authorList>
    </citation>
    <scope>NUCLEOTIDE SEQUENCE [LARGE SCALE GENOMIC DNA]</scope>
    <source>
        <strain evidence="15 16">ZZ0214-1</strain>
    </source>
</reference>
<feature type="region of interest" description="Disordered" evidence="12">
    <location>
        <begin position="463"/>
        <end position="573"/>
    </location>
</feature>
<feature type="compositionally biased region" description="Pro residues" evidence="12">
    <location>
        <begin position="688"/>
        <end position="697"/>
    </location>
</feature>
<dbReference type="InterPro" id="IPR003903">
    <property type="entry name" value="UIM_dom"/>
</dbReference>
<feature type="region of interest" description="Disordered" evidence="12">
    <location>
        <begin position="688"/>
        <end position="718"/>
    </location>
</feature>
<dbReference type="GO" id="GO:0033565">
    <property type="term" value="C:ESCRT-0 complex"/>
    <property type="evidence" value="ECO:0007669"/>
    <property type="project" value="TreeGrafter"/>
</dbReference>
<sequence>MTSYFSSLLWGTSQLDEAIDKATSELLPSGSEDIALNLEICDQIRSKSVQPKDAMRALKRRLGHKNPNVQLLSLSLTDICVKNGGDAFLTEIASREFMDNLVSILKVPALNHDVKNKILRYVQDWATAFEGKPGLNYVGEVYRTLQREGFNFPPRDPAVTASAMVDTQTAPEWIDSDVCLRCRTPFTFTNRKHHCRNCGQVFDQQCSSKSMPLPHFGIAQEVRVCDTCYNKLHKKAHKSSQSVSASRHRSARDLYDAELHRAIQLSLEEVGAAGGRRPGYVPSPSPWQSSEPPLVDRGTRPHVSSPNSYEEEDDPDFKAAIEASLREASAPKPSAPIVIDASERYMAEQRAASGYAQSYPPASTTPKPRVPTIPSYDLEVLETDTILTFNQTVDQVQASGGRDLSRYPAVTELFDKANGLRPKLAMSLSDTSRKEEMLVDMHEKLSQAVKLYDKLLTEQLSRPQWRQAGPSAVPLQQSPSGYSQYQPPNGTYSQWQPTPSTPAPAQSYLASAPSAPVSQPAGAYATSPITEHPPQQMYQPVTPSTAPAFSPSSPVTQPRYGQEGLPYSAMSPPPPVSIPQYGVPPTPVTYQAVPQPPVPVATPVPPPPAPALSQPQVVPQASFAPQQQPQGSTLARHNTVSGYRAPLPPAQRPAAAHVSGLARSNTVAASSHAPSQLQHLQQMSVPLPSFPEVPSMPPQVQSYYPPEPERKEALLIDL</sequence>
<feature type="region of interest" description="Disordered" evidence="12">
    <location>
        <begin position="273"/>
        <end position="315"/>
    </location>
</feature>
<feature type="compositionally biased region" description="Low complexity" evidence="12">
    <location>
        <begin position="474"/>
        <end position="488"/>
    </location>
</feature>
<keyword evidence="7 11" id="KW-0863">Zinc-finger</keyword>
<organism evidence="15 16">
    <name type="scientific">Ganoderma sinense ZZ0214-1</name>
    <dbReference type="NCBI Taxonomy" id="1077348"/>
    <lineage>
        <taxon>Eukaryota</taxon>
        <taxon>Fungi</taxon>
        <taxon>Dikarya</taxon>
        <taxon>Basidiomycota</taxon>
        <taxon>Agaricomycotina</taxon>
        <taxon>Agaricomycetes</taxon>
        <taxon>Polyporales</taxon>
        <taxon>Polyporaceae</taxon>
        <taxon>Ganoderma</taxon>
    </lineage>
</organism>
<dbReference type="Proteomes" id="UP000230002">
    <property type="component" value="Unassembled WGS sequence"/>
</dbReference>
<dbReference type="GO" id="GO:0008270">
    <property type="term" value="F:zinc ion binding"/>
    <property type="evidence" value="ECO:0007669"/>
    <property type="project" value="UniProtKB-KW"/>
</dbReference>
<evidence type="ECO:0000313" key="16">
    <source>
        <dbReference type="Proteomes" id="UP000230002"/>
    </source>
</evidence>
<evidence type="ECO:0000256" key="1">
    <source>
        <dbReference type="ARBA" id="ARBA00004125"/>
    </source>
</evidence>
<dbReference type="PROSITE" id="PS50179">
    <property type="entry name" value="VHS"/>
    <property type="match status" value="1"/>
</dbReference>
<keyword evidence="8" id="KW-0862">Zinc</keyword>
<proteinExistence type="inferred from homology"/>
<dbReference type="Gene3D" id="1.20.5.1940">
    <property type="match status" value="1"/>
</dbReference>
<evidence type="ECO:0000256" key="3">
    <source>
        <dbReference type="ARBA" id="ARBA00017753"/>
    </source>
</evidence>
<dbReference type="GO" id="GO:0043328">
    <property type="term" value="P:protein transport to vacuole involved in ubiquitin-dependent protein catabolic process via the multivesicular body sorting pathway"/>
    <property type="evidence" value="ECO:0007669"/>
    <property type="project" value="TreeGrafter"/>
</dbReference>
<dbReference type="InterPro" id="IPR002014">
    <property type="entry name" value="VHS_dom"/>
</dbReference>